<proteinExistence type="predicted"/>
<evidence type="ECO:0000256" key="1">
    <source>
        <dbReference type="SAM" id="MobiDB-lite"/>
    </source>
</evidence>
<evidence type="ECO:0000313" key="2">
    <source>
        <dbReference type="EMBL" id="RKO83758.1"/>
    </source>
</evidence>
<organism evidence="2 3">
    <name type="scientific">Blyttiomyces helicus</name>
    <dbReference type="NCBI Taxonomy" id="388810"/>
    <lineage>
        <taxon>Eukaryota</taxon>
        <taxon>Fungi</taxon>
        <taxon>Fungi incertae sedis</taxon>
        <taxon>Chytridiomycota</taxon>
        <taxon>Chytridiomycota incertae sedis</taxon>
        <taxon>Chytridiomycetes</taxon>
        <taxon>Chytridiomycetes incertae sedis</taxon>
        <taxon>Blyttiomyces</taxon>
    </lineage>
</organism>
<accession>A0A4P9VZG3</accession>
<dbReference type="AlphaFoldDB" id="A0A4P9VZG3"/>
<keyword evidence="3" id="KW-1185">Reference proteome</keyword>
<sequence>MGPHRTFNPDPVVLEIIDGARELGLEPEFSQPYSAFVLSDVSTAEKFMDMVIAKSKAMGHPDTRAIRTIGVSFETEKESERALLTMALAEGLVAIFEISKICFSSRRLPTSLEYMLGKGGALKSYFNTNLKMHSVFNVDDFARANFLPDDSIRSLAAHVGVQSAAEHGHPDRYRHRRNADAALASLRLIRVLLHPPDGTKVAFPSRSAPSSASPSYFNLAPANVIASRHKLAFPSQSASSSASPSHSNLAPANVIAPRPKPASTPSSNSNLSLTTYIVQVPDLLPKKKKPGTCLNYMDELNVLPTSPEAMDVLKEQCRFTTRTMDRIRPAVSELASSPSVEKLTNLILKETGKKPPVPVDRVIMEMMEACAAPLSDVARAVLENELPCTPKQAGGIVRALTNGDVRPTFGELLIQLLVAAPDRSFPYVWRVGLLMVVAERSKVPRPLNDFYRP</sequence>
<evidence type="ECO:0000313" key="3">
    <source>
        <dbReference type="Proteomes" id="UP000269721"/>
    </source>
</evidence>
<dbReference type="EMBL" id="ML000876">
    <property type="protein sequence ID" value="RKO83758.1"/>
    <property type="molecule type" value="Genomic_DNA"/>
</dbReference>
<reference evidence="3" key="1">
    <citation type="journal article" date="2018" name="Nat. Microbiol.">
        <title>Leveraging single-cell genomics to expand the fungal tree of life.</title>
        <authorList>
            <person name="Ahrendt S.R."/>
            <person name="Quandt C.A."/>
            <person name="Ciobanu D."/>
            <person name="Clum A."/>
            <person name="Salamov A."/>
            <person name="Andreopoulos B."/>
            <person name="Cheng J.F."/>
            <person name="Woyke T."/>
            <person name="Pelin A."/>
            <person name="Henrissat B."/>
            <person name="Reynolds N.K."/>
            <person name="Benny G.L."/>
            <person name="Smith M.E."/>
            <person name="James T.Y."/>
            <person name="Grigoriev I.V."/>
        </authorList>
    </citation>
    <scope>NUCLEOTIDE SEQUENCE [LARGE SCALE GENOMIC DNA]</scope>
</reference>
<dbReference type="Proteomes" id="UP000269721">
    <property type="component" value="Unassembled WGS sequence"/>
</dbReference>
<protein>
    <submittedName>
        <fullName evidence="2">Uncharacterized protein</fullName>
    </submittedName>
</protein>
<feature type="region of interest" description="Disordered" evidence="1">
    <location>
        <begin position="236"/>
        <end position="270"/>
    </location>
</feature>
<gene>
    <name evidence="2" type="ORF">BDK51DRAFT_31907</name>
</gene>
<feature type="compositionally biased region" description="Low complexity" evidence="1">
    <location>
        <begin position="236"/>
        <end position="252"/>
    </location>
</feature>
<name>A0A4P9VZG3_9FUNG</name>